<reference evidence="1" key="1">
    <citation type="submission" date="2023-02" db="EMBL/GenBank/DDBJ databases">
        <title>Kitasatospora phosalacinea NBRC 14627.</title>
        <authorList>
            <person name="Ichikawa N."/>
            <person name="Sato H."/>
            <person name="Tonouchi N."/>
        </authorList>
    </citation>
    <scope>NUCLEOTIDE SEQUENCE</scope>
    <source>
        <strain evidence="1">NBRC 14627</strain>
    </source>
</reference>
<sequence>MTDWSRLSHAYGPAQDIPALLDAMSPDPDDSCWNRLWSALCHQGAAFSASYAALPALADAARRWSPAERRQPLYLAGAIVAATDRPDDGEDPYVSRAAEIAAMRELTEEALRDPGLAENPRDYVSLLGTLLTFEGVEVWGEQIDGLNGEEYELACPACETENSVVFGEHGYFSTTDHLYVLRTPARQFPLQPRDPSELQGLAGRLHARILADGHPDLAHKLTYVFGTARCAECSTPFDVAEAVVARWGA</sequence>
<organism evidence="1 2">
    <name type="scientific">Kitasatospora phosalacinea</name>
    <dbReference type="NCBI Taxonomy" id="2065"/>
    <lineage>
        <taxon>Bacteria</taxon>
        <taxon>Bacillati</taxon>
        <taxon>Actinomycetota</taxon>
        <taxon>Actinomycetes</taxon>
        <taxon>Kitasatosporales</taxon>
        <taxon>Streptomycetaceae</taxon>
        <taxon>Kitasatospora</taxon>
    </lineage>
</organism>
<dbReference type="EMBL" id="BSSA01000005">
    <property type="protein sequence ID" value="GLW69705.1"/>
    <property type="molecule type" value="Genomic_DNA"/>
</dbReference>
<dbReference type="AlphaFoldDB" id="A0A9W6Q403"/>
<evidence type="ECO:0000313" key="1">
    <source>
        <dbReference type="EMBL" id="GLW69705.1"/>
    </source>
</evidence>
<proteinExistence type="predicted"/>
<protein>
    <submittedName>
        <fullName evidence="1">Uncharacterized protein</fullName>
    </submittedName>
</protein>
<evidence type="ECO:0000313" key="2">
    <source>
        <dbReference type="Proteomes" id="UP001165041"/>
    </source>
</evidence>
<gene>
    <name evidence="1" type="ORF">Kpho02_20040</name>
</gene>
<accession>A0A9W6Q403</accession>
<dbReference type="Proteomes" id="UP001165041">
    <property type="component" value="Unassembled WGS sequence"/>
</dbReference>
<name>A0A9W6Q403_9ACTN</name>
<dbReference type="RefSeq" id="WP_285735577.1">
    <property type="nucleotide sequence ID" value="NZ_BSSA01000005.1"/>
</dbReference>
<comment type="caution">
    <text evidence="1">The sequence shown here is derived from an EMBL/GenBank/DDBJ whole genome shotgun (WGS) entry which is preliminary data.</text>
</comment>